<keyword evidence="1" id="KW-1133">Transmembrane helix</keyword>
<dbReference type="RefSeq" id="WP_155144984.1">
    <property type="nucleotide sequence ID" value="NZ_JACOPQ010000001.1"/>
</dbReference>
<reference evidence="2" key="1">
    <citation type="submission" date="2020-08" db="EMBL/GenBank/DDBJ databases">
        <title>Genome public.</title>
        <authorList>
            <person name="Liu C."/>
            <person name="Sun Q."/>
        </authorList>
    </citation>
    <scope>NUCLEOTIDE SEQUENCE</scope>
    <source>
        <strain evidence="2">NSJ-52</strain>
    </source>
</reference>
<accession>A0A8J6J3S6</accession>
<evidence type="ECO:0000256" key="1">
    <source>
        <dbReference type="SAM" id="Phobius"/>
    </source>
</evidence>
<proteinExistence type="predicted"/>
<dbReference type="Proteomes" id="UP000607645">
    <property type="component" value="Unassembled WGS sequence"/>
</dbReference>
<organism evidence="2 3">
    <name type="scientific">Lawsonibacter faecis</name>
    <dbReference type="NCBI Taxonomy" id="2763052"/>
    <lineage>
        <taxon>Bacteria</taxon>
        <taxon>Bacillati</taxon>
        <taxon>Bacillota</taxon>
        <taxon>Clostridia</taxon>
        <taxon>Eubacteriales</taxon>
        <taxon>Oscillospiraceae</taxon>
        <taxon>Lawsonibacter</taxon>
    </lineage>
</organism>
<dbReference type="AlphaFoldDB" id="A0A8J6J3S6"/>
<comment type="caution">
    <text evidence="2">The sequence shown here is derived from an EMBL/GenBank/DDBJ whole genome shotgun (WGS) entry which is preliminary data.</text>
</comment>
<keyword evidence="1" id="KW-0472">Membrane</keyword>
<protein>
    <recommendedName>
        <fullName evidence="4">DUF4179 domain-containing protein</fullName>
    </recommendedName>
</protein>
<keyword evidence="1" id="KW-0812">Transmembrane</keyword>
<feature type="transmembrane region" description="Helical" evidence="1">
    <location>
        <begin position="52"/>
        <end position="72"/>
    </location>
</feature>
<keyword evidence="3" id="KW-1185">Reference proteome</keyword>
<evidence type="ECO:0000313" key="3">
    <source>
        <dbReference type="Proteomes" id="UP000607645"/>
    </source>
</evidence>
<evidence type="ECO:0008006" key="4">
    <source>
        <dbReference type="Google" id="ProtNLM"/>
    </source>
</evidence>
<sequence>MNRDDYRAALDRIELSEGFRQDTIQKLTRAAGQQTKKETVFMKPRRTFKTGLLAAALAVALIVSAAAAVYLLTPKDVAAHNDDPVLADAFASGGAILSNQTAESEGYTFTLGGLVSGAGISKYAQDVDAARTYAVVSVARTDGTPLENLDAPFHLSPLVAGFQPHMVNAWTLGGGYTSFLSGGVAYYLFDCESLEIFADHTVYLAVGQELSAGSDTFAMAEDGAISFVEGYEGPHALFTLPLDASKADSAAVDQFLKDTGLMP</sequence>
<gene>
    <name evidence="2" type="ORF">H8S62_01485</name>
</gene>
<dbReference type="EMBL" id="JACOPQ010000001">
    <property type="protein sequence ID" value="MBC5735682.1"/>
    <property type="molecule type" value="Genomic_DNA"/>
</dbReference>
<name>A0A8J6J3S6_9FIRM</name>
<evidence type="ECO:0000313" key="2">
    <source>
        <dbReference type="EMBL" id="MBC5735682.1"/>
    </source>
</evidence>